<evidence type="ECO:0000313" key="4">
    <source>
        <dbReference type="Proteomes" id="UP001244011"/>
    </source>
</evidence>
<sequence length="583" mass="63727">MRPSVIASWLHDIEVAQTLPSLTLSSSPATSSRNAASAVPRSAKRRRIGEPAKSTFDIFTSTSEAVSIDQSPPPSPRVGALLPIDPNTRSGHRPMATRPGDWKPTQGDDSAPPTKRATRTPSPGKRASQRIASVRNRALYETECLTEEVVNEMASDDPTGLDDTPRASRRVPLRPVNLPAPTYPQLLASEPPPARSNSPSKGSRSESSTSGAPSSSRRSTSPIKRVAGLSSVGAGIFYKDMKRRGAELGPDGRELCRALLDVADKMEIFPAALPEDWLAPGGDDEGLVCIRPHQRNSNDRRTEVELLSELGAVKEINRASQRCSEDLDSEPEWNMAVHGPMLRLAAGRGGQSVDFKYITNARIDPCHVPPQLSGLATATKMVDFAIFLDPSIDRSDGAPDKKTSPSLGDVISSITSTPTESINHTTYYSLRRRPVAVSVETKTMSRTEEEALVQLGVWAMAQMQSMLALARRFGVRPQGLLEEDMSIRDLPAGLLDRMVLPLVYVHSSRWTVFFARPQAVAGRDDVRVDIFRGVDVGDTSTPEGTYQLLRGLRELCKWVDTRFYRLWENILGVGSRDLELSCN</sequence>
<name>A0AAJ0FED3_9PEZI</name>
<dbReference type="GeneID" id="85311935"/>
<dbReference type="AlphaFoldDB" id="A0AAJ0FED3"/>
<comment type="caution">
    <text evidence="3">The sequence shown here is derived from an EMBL/GenBank/DDBJ whole genome shotgun (WGS) entry which is preliminary data.</text>
</comment>
<evidence type="ECO:0000256" key="1">
    <source>
        <dbReference type="SAM" id="MobiDB-lite"/>
    </source>
</evidence>
<dbReference type="Proteomes" id="UP001244011">
    <property type="component" value="Unassembled WGS sequence"/>
</dbReference>
<evidence type="ECO:0000313" key="3">
    <source>
        <dbReference type="EMBL" id="KAK1764217.1"/>
    </source>
</evidence>
<gene>
    <name evidence="3" type="ORF">QBC33DRAFT_547518</name>
</gene>
<feature type="compositionally biased region" description="Low complexity" evidence="1">
    <location>
        <begin position="195"/>
        <end position="221"/>
    </location>
</feature>
<feature type="compositionally biased region" description="Polar residues" evidence="1">
    <location>
        <begin position="57"/>
        <end position="70"/>
    </location>
</feature>
<evidence type="ECO:0000259" key="2">
    <source>
        <dbReference type="Pfam" id="PF20516"/>
    </source>
</evidence>
<reference evidence="3" key="1">
    <citation type="submission" date="2023-06" db="EMBL/GenBank/DDBJ databases">
        <title>Genome-scale phylogeny and comparative genomics of the fungal order Sordariales.</title>
        <authorList>
            <consortium name="Lawrence Berkeley National Laboratory"/>
            <person name="Hensen N."/>
            <person name="Bonometti L."/>
            <person name="Westerberg I."/>
            <person name="Brannstrom I.O."/>
            <person name="Guillou S."/>
            <person name="Cros-Aarteil S."/>
            <person name="Calhoun S."/>
            <person name="Haridas S."/>
            <person name="Kuo A."/>
            <person name="Mondo S."/>
            <person name="Pangilinan J."/>
            <person name="Riley R."/>
            <person name="Labutti K."/>
            <person name="Andreopoulos B."/>
            <person name="Lipzen A."/>
            <person name="Chen C."/>
            <person name="Yanf M."/>
            <person name="Daum C."/>
            <person name="Ng V."/>
            <person name="Clum A."/>
            <person name="Steindorff A."/>
            <person name="Ohm R."/>
            <person name="Martin F."/>
            <person name="Silar P."/>
            <person name="Natvig D."/>
            <person name="Lalanne C."/>
            <person name="Gautier V."/>
            <person name="Ament-Velasquez S.L."/>
            <person name="Kruys A."/>
            <person name="Hutchinson M.I."/>
            <person name="Powell A.J."/>
            <person name="Barry K."/>
            <person name="Miller A.N."/>
            <person name="Grigoriev I.V."/>
            <person name="Debuchy R."/>
            <person name="Gladieux P."/>
            <person name="Thoren M.H."/>
            <person name="Johannesson H."/>
        </authorList>
    </citation>
    <scope>NUCLEOTIDE SEQUENCE</scope>
    <source>
        <strain evidence="3">8032-3</strain>
    </source>
</reference>
<feature type="region of interest" description="Disordered" evidence="1">
    <location>
        <begin position="150"/>
        <end position="225"/>
    </location>
</feature>
<dbReference type="EMBL" id="MU839021">
    <property type="protein sequence ID" value="KAK1764217.1"/>
    <property type="molecule type" value="Genomic_DNA"/>
</dbReference>
<feature type="domain" description="PD-(D/E)XK nuclease-like" evidence="2">
    <location>
        <begin position="297"/>
        <end position="563"/>
    </location>
</feature>
<feature type="region of interest" description="Disordered" evidence="1">
    <location>
        <begin position="20"/>
        <end position="134"/>
    </location>
</feature>
<feature type="compositionally biased region" description="Low complexity" evidence="1">
    <location>
        <begin position="20"/>
        <end position="38"/>
    </location>
</feature>
<proteinExistence type="predicted"/>
<organism evidence="3 4">
    <name type="scientific">Phialemonium atrogriseum</name>
    <dbReference type="NCBI Taxonomy" id="1093897"/>
    <lineage>
        <taxon>Eukaryota</taxon>
        <taxon>Fungi</taxon>
        <taxon>Dikarya</taxon>
        <taxon>Ascomycota</taxon>
        <taxon>Pezizomycotina</taxon>
        <taxon>Sordariomycetes</taxon>
        <taxon>Sordariomycetidae</taxon>
        <taxon>Cephalothecales</taxon>
        <taxon>Cephalothecaceae</taxon>
        <taxon>Phialemonium</taxon>
    </lineage>
</organism>
<keyword evidence="4" id="KW-1185">Reference proteome</keyword>
<dbReference type="RefSeq" id="XP_060280430.1">
    <property type="nucleotide sequence ID" value="XM_060428748.1"/>
</dbReference>
<dbReference type="Pfam" id="PF20516">
    <property type="entry name" value="PDDEXK_12"/>
    <property type="match status" value="1"/>
</dbReference>
<protein>
    <recommendedName>
        <fullName evidence="2">PD-(D/E)XK nuclease-like domain-containing protein</fullName>
    </recommendedName>
</protein>
<accession>A0AAJ0FED3</accession>
<dbReference type="InterPro" id="IPR046797">
    <property type="entry name" value="PDDEXK_12"/>
</dbReference>